<protein>
    <submittedName>
        <fullName evidence="1">Uncharacterized protein</fullName>
    </submittedName>
</protein>
<sequence length="115" mass="12012">GIKEKEPYSVSVPILKTTPNGKATFMWLWNNAVGDRELYSNCADIEITGGSNGGKLTGVVPLIANYGPDSLLIGEFPSAGSDDGSAAFDKRVSITVTVPVPSSKLITVTVPGSKK</sequence>
<feature type="non-terminal residue" evidence="1">
    <location>
        <position position="1"/>
    </location>
</feature>
<organism evidence="1 2">
    <name type="scientific">Modicella reniformis</name>
    <dbReference type="NCBI Taxonomy" id="1440133"/>
    <lineage>
        <taxon>Eukaryota</taxon>
        <taxon>Fungi</taxon>
        <taxon>Fungi incertae sedis</taxon>
        <taxon>Mucoromycota</taxon>
        <taxon>Mortierellomycotina</taxon>
        <taxon>Mortierellomycetes</taxon>
        <taxon>Mortierellales</taxon>
        <taxon>Mortierellaceae</taxon>
        <taxon>Modicella</taxon>
    </lineage>
</organism>
<reference evidence="1" key="1">
    <citation type="journal article" date="2020" name="Fungal Divers.">
        <title>Resolving the Mortierellaceae phylogeny through synthesis of multi-gene phylogenetics and phylogenomics.</title>
        <authorList>
            <person name="Vandepol N."/>
            <person name="Liber J."/>
            <person name="Desiro A."/>
            <person name="Na H."/>
            <person name="Kennedy M."/>
            <person name="Barry K."/>
            <person name="Grigoriev I.V."/>
            <person name="Miller A.N."/>
            <person name="O'Donnell K."/>
            <person name="Stajich J.E."/>
            <person name="Bonito G."/>
        </authorList>
    </citation>
    <scope>NUCLEOTIDE SEQUENCE</scope>
    <source>
        <strain evidence="1">MES-2147</strain>
    </source>
</reference>
<gene>
    <name evidence="1" type="ORF">BGZ65_012466</name>
</gene>
<evidence type="ECO:0000313" key="2">
    <source>
        <dbReference type="Proteomes" id="UP000749646"/>
    </source>
</evidence>
<dbReference type="OrthoDB" id="2342176at2759"/>
<proteinExistence type="predicted"/>
<dbReference type="Proteomes" id="UP000749646">
    <property type="component" value="Unassembled WGS sequence"/>
</dbReference>
<dbReference type="EMBL" id="JAAAHW010003143">
    <property type="protein sequence ID" value="KAF9988077.1"/>
    <property type="molecule type" value="Genomic_DNA"/>
</dbReference>
<comment type="caution">
    <text evidence="1">The sequence shown here is derived from an EMBL/GenBank/DDBJ whole genome shotgun (WGS) entry which is preliminary data.</text>
</comment>
<dbReference type="AlphaFoldDB" id="A0A9P6MBX7"/>
<evidence type="ECO:0000313" key="1">
    <source>
        <dbReference type="EMBL" id="KAF9988077.1"/>
    </source>
</evidence>
<keyword evidence="2" id="KW-1185">Reference proteome</keyword>
<accession>A0A9P6MBX7</accession>
<dbReference type="Gene3D" id="2.70.50.70">
    <property type="match status" value="1"/>
</dbReference>
<name>A0A9P6MBX7_9FUNG</name>